<dbReference type="Gene3D" id="3.30.360.10">
    <property type="entry name" value="Dihydrodipicolinate Reductase, domain 2"/>
    <property type="match status" value="1"/>
</dbReference>
<protein>
    <submittedName>
        <fullName evidence="1">Uncharacterized protein</fullName>
    </submittedName>
</protein>
<dbReference type="AlphaFoldDB" id="A0A383EL38"/>
<name>A0A383EL38_9ZZZZ</name>
<proteinExistence type="predicted"/>
<organism evidence="1">
    <name type="scientific">marine metagenome</name>
    <dbReference type="NCBI Taxonomy" id="408172"/>
    <lineage>
        <taxon>unclassified sequences</taxon>
        <taxon>metagenomes</taxon>
        <taxon>ecological metagenomes</taxon>
    </lineage>
</organism>
<gene>
    <name evidence="1" type="ORF">METZ01_LOCUS509662</name>
</gene>
<accession>A0A383EL38</accession>
<evidence type="ECO:0000313" key="1">
    <source>
        <dbReference type="EMBL" id="SVE56808.1"/>
    </source>
</evidence>
<sequence>MSGTPRQHLAPDRCLAFIDFDDGVTARLQCGQQAPKVGREGLHTHKRIAVYGTRGFVHWWMWGW</sequence>
<dbReference type="SUPFAM" id="SSF55347">
    <property type="entry name" value="Glyceraldehyde-3-phosphate dehydrogenase-like, C-terminal domain"/>
    <property type="match status" value="1"/>
</dbReference>
<dbReference type="EMBL" id="UINC01226354">
    <property type="protein sequence ID" value="SVE56808.1"/>
    <property type="molecule type" value="Genomic_DNA"/>
</dbReference>
<reference evidence="1" key="1">
    <citation type="submission" date="2018-05" db="EMBL/GenBank/DDBJ databases">
        <authorList>
            <person name="Lanie J.A."/>
            <person name="Ng W.-L."/>
            <person name="Kazmierczak K.M."/>
            <person name="Andrzejewski T.M."/>
            <person name="Davidsen T.M."/>
            <person name="Wayne K.J."/>
            <person name="Tettelin H."/>
            <person name="Glass J.I."/>
            <person name="Rusch D."/>
            <person name="Podicherti R."/>
            <person name="Tsui H.-C.T."/>
            <person name="Winkler M.E."/>
        </authorList>
    </citation>
    <scope>NUCLEOTIDE SEQUENCE</scope>
</reference>
<feature type="non-terminal residue" evidence="1">
    <location>
        <position position="64"/>
    </location>
</feature>